<keyword evidence="1" id="KW-0472">Membrane</keyword>
<sequence>MLYVYCQLAVHFLQNYIYLIFCKLALTVKLVLTIFLISHS</sequence>
<protein>
    <submittedName>
        <fullName evidence="2">Uncharacterized protein</fullName>
    </submittedName>
</protein>
<keyword evidence="1" id="KW-0812">Transmembrane</keyword>
<accession>A0A0E9UP32</accession>
<feature type="transmembrane region" description="Helical" evidence="1">
    <location>
        <begin position="16"/>
        <end position="37"/>
    </location>
</feature>
<name>A0A0E9UP32_ANGAN</name>
<evidence type="ECO:0000313" key="2">
    <source>
        <dbReference type="EMBL" id="JAH67629.1"/>
    </source>
</evidence>
<reference evidence="2" key="1">
    <citation type="submission" date="2014-11" db="EMBL/GenBank/DDBJ databases">
        <authorList>
            <person name="Amaro Gonzalez C."/>
        </authorList>
    </citation>
    <scope>NUCLEOTIDE SEQUENCE</scope>
</reference>
<reference evidence="2" key="2">
    <citation type="journal article" date="2015" name="Fish Shellfish Immunol.">
        <title>Early steps in the European eel (Anguilla anguilla)-Vibrio vulnificus interaction in the gills: Role of the RtxA13 toxin.</title>
        <authorList>
            <person name="Callol A."/>
            <person name="Pajuelo D."/>
            <person name="Ebbesson L."/>
            <person name="Teles M."/>
            <person name="MacKenzie S."/>
            <person name="Amaro C."/>
        </authorList>
    </citation>
    <scope>NUCLEOTIDE SEQUENCE</scope>
</reference>
<dbReference type="AlphaFoldDB" id="A0A0E9UP32"/>
<keyword evidence="1" id="KW-1133">Transmembrane helix</keyword>
<evidence type="ECO:0000256" key="1">
    <source>
        <dbReference type="SAM" id="Phobius"/>
    </source>
</evidence>
<proteinExistence type="predicted"/>
<organism evidence="2">
    <name type="scientific">Anguilla anguilla</name>
    <name type="common">European freshwater eel</name>
    <name type="synonym">Muraena anguilla</name>
    <dbReference type="NCBI Taxonomy" id="7936"/>
    <lineage>
        <taxon>Eukaryota</taxon>
        <taxon>Metazoa</taxon>
        <taxon>Chordata</taxon>
        <taxon>Craniata</taxon>
        <taxon>Vertebrata</taxon>
        <taxon>Euteleostomi</taxon>
        <taxon>Actinopterygii</taxon>
        <taxon>Neopterygii</taxon>
        <taxon>Teleostei</taxon>
        <taxon>Anguilliformes</taxon>
        <taxon>Anguillidae</taxon>
        <taxon>Anguilla</taxon>
    </lineage>
</organism>
<dbReference type="EMBL" id="GBXM01040948">
    <property type="protein sequence ID" value="JAH67629.1"/>
    <property type="molecule type" value="Transcribed_RNA"/>
</dbReference>